<organism evidence="9 10">
    <name type="scientific">Ketogulonicigenium vulgare (strain WSH-001)</name>
    <dbReference type="NCBI Taxonomy" id="759362"/>
    <lineage>
        <taxon>Bacteria</taxon>
        <taxon>Pseudomonadati</taxon>
        <taxon>Pseudomonadota</taxon>
        <taxon>Alphaproteobacteria</taxon>
        <taxon>Rhodobacterales</taxon>
        <taxon>Roseobacteraceae</taxon>
        <taxon>Ketogulonicigenium</taxon>
    </lineage>
</organism>
<reference evidence="9 10" key="1">
    <citation type="journal article" date="2011" name="J. Bacteriol.">
        <title>Complete genome sequence of the industrial strain Ketogulonicigenium vulgare WSH-001.</title>
        <authorList>
            <person name="Liu L."/>
            <person name="Li Y."/>
            <person name="Zhang J."/>
            <person name="Zhou Z."/>
            <person name="Liu J."/>
            <person name="Li X."/>
            <person name="Zhou J."/>
            <person name="Du G."/>
            <person name="Wang L."/>
            <person name="Chen J."/>
        </authorList>
    </citation>
    <scope>NUCLEOTIDE SEQUENCE [LARGE SCALE GENOMIC DNA]</scope>
    <source>
        <strain evidence="9 10">WSH-001</strain>
    </source>
</reference>
<evidence type="ECO:0000259" key="8">
    <source>
        <dbReference type="PROSITE" id="PS50893"/>
    </source>
</evidence>
<dbReference type="GO" id="GO:0016887">
    <property type="term" value="F:ATP hydrolysis activity"/>
    <property type="evidence" value="ECO:0007669"/>
    <property type="project" value="InterPro"/>
</dbReference>
<dbReference type="HOGENOM" id="CLU_000604_86_2_5"/>
<evidence type="ECO:0000256" key="6">
    <source>
        <dbReference type="ARBA" id="ARBA00022840"/>
    </source>
</evidence>
<comment type="similarity">
    <text evidence="2">Belongs to the ABC transporter superfamily.</text>
</comment>
<dbReference type="RefSeq" id="WP_013384713.1">
    <property type="nucleotide sequence ID" value="NC_017384.1"/>
</dbReference>
<keyword evidence="6" id="KW-0067">ATP-binding</keyword>
<dbReference type="Proteomes" id="UP000000692">
    <property type="component" value="Chromosome"/>
</dbReference>
<dbReference type="PANTHER" id="PTHR43297:SF2">
    <property type="entry name" value="DIPEPTIDE TRANSPORT ATP-BINDING PROTEIN DPPD"/>
    <property type="match status" value="1"/>
</dbReference>
<dbReference type="PANTHER" id="PTHR43297">
    <property type="entry name" value="OLIGOPEPTIDE TRANSPORT ATP-BINDING PROTEIN APPD"/>
    <property type="match status" value="1"/>
</dbReference>
<dbReference type="SMART" id="SM00382">
    <property type="entry name" value="AAA"/>
    <property type="match status" value="2"/>
</dbReference>
<evidence type="ECO:0000313" key="10">
    <source>
        <dbReference type="Proteomes" id="UP000000692"/>
    </source>
</evidence>
<dbReference type="SUPFAM" id="SSF52540">
    <property type="entry name" value="P-loop containing nucleoside triphosphate hydrolases"/>
    <property type="match status" value="2"/>
</dbReference>
<evidence type="ECO:0000256" key="2">
    <source>
        <dbReference type="ARBA" id="ARBA00005417"/>
    </source>
</evidence>
<dbReference type="GO" id="GO:0005886">
    <property type="term" value="C:plasma membrane"/>
    <property type="evidence" value="ECO:0007669"/>
    <property type="project" value="UniProtKB-SubCell"/>
</dbReference>
<evidence type="ECO:0000313" key="9">
    <source>
        <dbReference type="EMBL" id="AEM41238.1"/>
    </source>
</evidence>
<proteinExistence type="inferred from homology"/>
<dbReference type="InterPro" id="IPR003593">
    <property type="entry name" value="AAA+_ATPase"/>
</dbReference>
<keyword evidence="3" id="KW-0813">Transport</keyword>
<dbReference type="PATRIC" id="fig|759362.5.peg.1449"/>
<evidence type="ECO:0000256" key="4">
    <source>
        <dbReference type="ARBA" id="ARBA00022475"/>
    </source>
</evidence>
<dbReference type="PROSITE" id="PS00211">
    <property type="entry name" value="ABC_TRANSPORTER_1"/>
    <property type="match status" value="2"/>
</dbReference>
<keyword evidence="7" id="KW-0472">Membrane</keyword>
<accession>F9Y8R9</accession>
<gene>
    <name evidence="9" type="ordered locus">KVU_1399</name>
</gene>
<dbReference type="Pfam" id="PF00005">
    <property type="entry name" value="ABC_tran"/>
    <property type="match status" value="2"/>
</dbReference>
<keyword evidence="10" id="KW-1185">Reference proteome</keyword>
<evidence type="ECO:0000256" key="7">
    <source>
        <dbReference type="ARBA" id="ARBA00023136"/>
    </source>
</evidence>
<comment type="subcellular location">
    <subcellularLocation>
        <location evidence="1">Cell inner membrane</location>
        <topology evidence="1">Peripheral membrane protein</topology>
    </subcellularLocation>
</comment>
<feature type="domain" description="ABC transporter" evidence="8">
    <location>
        <begin position="5"/>
        <end position="249"/>
    </location>
</feature>
<sequence>MADILQITDLCVDFGAARAVDGLSLALARGQVTALVGESGSGKSMTAMAVLGLLPANAQVTGTVAFEGAVIPAAAGLGQWRGRGISTVFQDPSAALDPVFSIGFQIAEVLRLRHPDQNARARKKAVIALLAEVGIPDPARRMHDFAHQFSGGQQQRIMIAMALAGRPQLLIADEPTTALDVTVQRDILELLQRLVRDRDMTLLLITHDMGVVAEMADRILVMKDGRLVEAGEAPAALRAPQSAYTRHLLNAATAHRPSPAPVQALVVLAVRDLVLGYQRPFRAPHRIVRGVSFTIHRGETLGLIGESGSGKSTTGRSLVGLAKVIAGAIEFEGMDLSALRGPSLRAARARIGFVFQSPSGALNPKLTIAQIIAEPLRAHLSLDRAEIDTRVAALIAQVELPASFATRHPHQLSGGQKQRVAIARALALSPSLLIADEPTSALDVSIRGEILDLLQRIQQETGLACLFISHDLEVVRGMCHRVAIMQDGAIVEANTNAAIFAAPQDPYTRRLLASRYGQ</sequence>
<dbReference type="InterPro" id="IPR003439">
    <property type="entry name" value="ABC_transporter-like_ATP-bd"/>
</dbReference>
<evidence type="ECO:0000256" key="5">
    <source>
        <dbReference type="ARBA" id="ARBA00022741"/>
    </source>
</evidence>
<name>F9Y8R9_KETVW</name>
<dbReference type="InterPro" id="IPR017871">
    <property type="entry name" value="ABC_transporter-like_CS"/>
</dbReference>
<dbReference type="AlphaFoldDB" id="F9Y8R9"/>
<dbReference type="InterPro" id="IPR050388">
    <property type="entry name" value="ABC_Ni/Peptide_Import"/>
</dbReference>
<dbReference type="GO" id="GO:0005524">
    <property type="term" value="F:ATP binding"/>
    <property type="evidence" value="ECO:0007669"/>
    <property type="project" value="UniProtKB-KW"/>
</dbReference>
<feature type="domain" description="ABC transporter" evidence="8">
    <location>
        <begin position="268"/>
        <end position="512"/>
    </location>
</feature>
<evidence type="ECO:0000256" key="3">
    <source>
        <dbReference type="ARBA" id="ARBA00022448"/>
    </source>
</evidence>
<dbReference type="NCBIfam" id="NF007739">
    <property type="entry name" value="PRK10419.1"/>
    <property type="match status" value="2"/>
</dbReference>
<dbReference type="CDD" id="cd03257">
    <property type="entry name" value="ABC_NikE_OppD_transporters"/>
    <property type="match status" value="2"/>
</dbReference>
<dbReference type="EMBL" id="CP002018">
    <property type="protein sequence ID" value="AEM41238.1"/>
    <property type="molecule type" value="Genomic_DNA"/>
</dbReference>
<dbReference type="PROSITE" id="PS50893">
    <property type="entry name" value="ABC_TRANSPORTER_2"/>
    <property type="match status" value="2"/>
</dbReference>
<protein>
    <submittedName>
        <fullName evidence="9">ABC-type dipeptide transport system, ATPase component</fullName>
    </submittedName>
</protein>
<dbReference type="eggNOG" id="COG4172">
    <property type="taxonomic scope" value="Bacteria"/>
</dbReference>
<dbReference type="OrthoDB" id="9802264at2"/>
<dbReference type="KEGG" id="kvl:KVU_1399"/>
<keyword evidence="5" id="KW-0547">Nucleotide-binding</keyword>
<dbReference type="InterPro" id="IPR027417">
    <property type="entry name" value="P-loop_NTPase"/>
</dbReference>
<keyword evidence="4" id="KW-1003">Cell membrane</keyword>
<evidence type="ECO:0000256" key="1">
    <source>
        <dbReference type="ARBA" id="ARBA00004417"/>
    </source>
</evidence>
<dbReference type="Gene3D" id="3.40.50.300">
    <property type="entry name" value="P-loop containing nucleotide triphosphate hydrolases"/>
    <property type="match status" value="2"/>
</dbReference>